<protein>
    <recommendedName>
        <fullName evidence="3">ParB/Sulfiredoxin domain-containing protein</fullName>
    </recommendedName>
</protein>
<reference evidence="1 2" key="1">
    <citation type="journal article" date="2019" name="Genome Biol. Evol.">
        <title>Day and night: Metabolic profiles and evolutionary relationships of six axenic non-marine cyanobacteria.</title>
        <authorList>
            <person name="Will S.E."/>
            <person name="Henke P."/>
            <person name="Boedeker C."/>
            <person name="Huang S."/>
            <person name="Brinkmann H."/>
            <person name="Rohde M."/>
            <person name="Jarek M."/>
            <person name="Friedl T."/>
            <person name="Seufert S."/>
            <person name="Schumacher M."/>
            <person name="Overmann J."/>
            <person name="Neumann-Schaal M."/>
            <person name="Petersen J."/>
        </authorList>
    </citation>
    <scope>NUCLEOTIDE SEQUENCE [LARGE SCALE GENOMIC DNA]</scope>
    <source>
        <strain evidence="1 2">SAG 39.79</strain>
    </source>
</reference>
<dbReference type="Proteomes" id="UP000282574">
    <property type="component" value="Unassembled WGS sequence"/>
</dbReference>
<dbReference type="EMBL" id="RSCK01000148">
    <property type="protein sequence ID" value="RUT00300.1"/>
    <property type="molecule type" value="Genomic_DNA"/>
</dbReference>
<evidence type="ECO:0008006" key="3">
    <source>
        <dbReference type="Google" id="ProtNLM"/>
    </source>
</evidence>
<dbReference type="PANTHER" id="PTHR39639">
    <property type="entry name" value="CHROMOSOME 16, WHOLE GENOME SHOTGUN SEQUENCE"/>
    <property type="match status" value="1"/>
</dbReference>
<sequence>MVSKFPIANEPSDMSISNITPEDKYEFGKLTLIQRHERIKLPILAYDIYYVNHNYTTIDSNWSSTWDLIKQSRLIESLIINIPVPPIILYEVSYGKKYKIVDGRERLKAIADFYNRRLVLNGLELNLGLEGQTCNTLPVIIKSALDLRLLDLTTIFPKKDISPDKAARLMEIVAARLEKG</sequence>
<organism evidence="1 2">
    <name type="scientific">Chroococcidiopsis cubana SAG 39.79</name>
    <dbReference type="NCBI Taxonomy" id="388085"/>
    <lineage>
        <taxon>Bacteria</taxon>
        <taxon>Bacillati</taxon>
        <taxon>Cyanobacteriota</taxon>
        <taxon>Cyanophyceae</taxon>
        <taxon>Chroococcidiopsidales</taxon>
        <taxon>Chroococcidiopsidaceae</taxon>
        <taxon>Chroococcidiopsis</taxon>
    </lineage>
</organism>
<evidence type="ECO:0000313" key="1">
    <source>
        <dbReference type="EMBL" id="RUT00300.1"/>
    </source>
</evidence>
<dbReference type="AlphaFoldDB" id="A0AB37UA61"/>
<evidence type="ECO:0000313" key="2">
    <source>
        <dbReference type="Proteomes" id="UP000282574"/>
    </source>
</evidence>
<keyword evidence="2" id="KW-1185">Reference proteome</keyword>
<name>A0AB37UA61_9CYAN</name>
<accession>A0AB37UA61</accession>
<proteinExistence type="predicted"/>
<gene>
    <name evidence="1" type="ORF">DSM107010_68180</name>
</gene>
<dbReference type="PANTHER" id="PTHR39639:SF1">
    <property type="entry name" value="DUF262 DOMAIN-CONTAINING PROTEIN"/>
    <property type="match status" value="1"/>
</dbReference>
<comment type="caution">
    <text evidence="1">The sequence shown here is derived from an EMBL/GenBank/DDBJ whole genome shotgun (WGS) entry which is preliminary data.</text>
</comment>